<feature type="transmembrane region" description="Helical" evidence="1">
    <location>
        <begin position="57"/>
        <end position="79"/>
    </location>
</feature>
<reference evidence="3 4" key="1">
    <citation type="submission" date="2017-09" db="EMBL/GenBank/DDBJ databases">
        <authorList>
            <person name="Lee N."/>
            <person name="Cho B.-K."/>
        </authorList>
    </citation>
    <scope>NUCLEOTIDE SEQUENCE [LARGE SCALE GENOMIC DNA]</scope>
    <source>
        <strain evidence="3 4">ATCC 27465</strain>
    </source>
</reference>
<evidence type="ECO:0000313" key="5">
    <source>
        <dbReference type="Proteomes" id="UP000549009"/>
    </source>
</evidence>
<accession>A0A5P2XNM1</accession>
<reference evidence="2 5" key="2">
    <citation type="submission" date="2020-08" db="EMBL/GenBank/DDBJ databases">
        <title>Genomic Encyclopedia of Type Strains, Phase III (KMG-III): the genomes of soil and plant-associated and newly described type strains.</title>
        <authorList>
            <person name="Whitman W."/>
        </authorList>
    </citation>
    <scope>NUCLEOTIDE SEQUENCE [LARGE SCALE GENOMIC DNA]</scope>
    <source>
        <strain evidence="2 5">CECT 3146</strain>
    </source>
</reference>
<dbReference type="EMBL" id="CP023690">
    <property type="protein sequence ID" value="QEV64146.1"/>
    <property type="molecule type" value="Genomic_DNA"/>
</dbReference>
<evidence type="ECO:0000313" key="2">
    <source>
        <dbReference type="EMBL" id="MBB5102394.1"/>
    </source>
</evidence>
<evidence type="ECO:0000313" key="4">
    <source>
        <dbReference type="Proteomes" id="UP000326505"/>
    </source>
</evidence>
<keyword evidence="1" id="KW-0812">Transmembrane</keyword>
<keyword evidence="1" id="KW-1133">Transmembrane helix</keyword>
<gene>
    <name evidence="3" type="ORF">CP982_40170</name>
    <name evidence="2" type="ORF">FHS40_001447</name>
</gene>
<evidence type="ECO:0000313" key="3">
    <source>
        <dbReference type="EMBL" id="QEV64146.1"/>
    </source>
</evidence>
<dbReference type="Proteomes" id="UP000326505">
    <property type="component" value="Chromosome"/>
</dbReference>
<dbReference type="AlphaFoldDB" id="A0A5P2XNM1"/>
<evidence type="ECO:0000256" key="1">
    <source>
        <dbReference type="SAM" id="Phobius"/>
    </source>
</evidence>
<sequence length="136" mass="14646">MSRRDICVVIRTGVDSDEQERVRGTQQLRRLLLQSGVEGARLLRNGETSDGAKAGDAVVVGALIVSLAPAVLTSVVAMIQSWSARAAGRTVEIVEDGRSLLVSGLSEEQQRELIADFRRRWSAAADEETSDGRAPT</sequence>
<name>A0A5P2XNM1_STRST</name>
<dbReference type="RefSeq" id="WP_150515006.1">
    <property type="nucleotide sequence ID" value="NZ_BMSQ01000010.1"/>
</dbReference>
<organism evidence="3 4">
    <name type="scientific">Streptomyces spectabilis</name>
    <dbReference type="NCBI Taxonomy" id="68270"/>
    <lineage>
        <taxon>Bacteria</taxon>
        <taxon>Bacillati</taxon>
        <taxon>Actinomycetota</taxon>
        <taxon>Actinomycetes</taxon>
        <taxon>Kitasatosporales</taxon>
        <taxon>Streptomycetaceae</taxon>
        <taxon>Streptomyces</taxon>
    </lineage>
</organism>
<proteinExistence type="predicted"/>
<keyword evidence="5" id="KW-1185">Reference proteome</keyword>
<keyword evidence="1" id="KW-0472">Membrane</keyword>
<dbReference type="EMBL" id="JACHJD010000002">
    <property type="protein sequence ID" value="MBB5102394.1"/>
    <property type="molecule type" value="Genomic_DNA"/>
</dbReference>
<dbReference type="Proteomes" id="UP000549009">
    <property type="component" value="Unassembled WGS sequence"/>
</dbReference>
<protein>
    <submittedName>
        <fullName evidence="3">Uncharacterized protein</fullName>
    </submittedName>
</protein>
<dbReference type="KEGG" id="sspb:CP982_40170"/>